<evidence type="ECO:0000313" key="1">
    <source>
        <dbReference type="EMBL" id="KAK7508460.1"/>
    </source>
</evidence>
<reference evidence="1 2" key="1">
    <citation type="journal article" date="2023" name="Sci. Data">
        <title>Genome assembly of the Korean intertidal mud-creeper Batillaria attramentaria.</title>
        <authorList>
            <person name="Patra A.K."/>
            <person name="Ho P.T."/>
            <person name="Jun S."/>
            <person name="Lee S.J."/>
            <person name="Kim Y."/>
            <person name="Won Y.J."/>
        </authorList>
    </citation>
    <scope>NUCLEOTIDE SEQUENCE [LARGE SCALE GENOMIC DNA]</scope>
    <source>
        <strain evidence="1">Wonlab-2016</strain>
    </source>
</reference>
<comment type="caution">
    <text evidence="1">The sequence shown here is derived from an EMBL/GenBank/DDBJ whole genome shotgun (WGS) entry which is preliminary data.</text>
</comment>
<name>A0ABD0M957_9CAEN</name>
<proteinExistence type="predicted"/>
<sequence length="168" mass="18469">MVVRAASVSDQRGRQPGMVSVDSLLYTESSPKKQVDDAARACVCVLCSRRVQLTVTDVLESVSTKRRLVFPSRLRADGKCHTCPTAVSVVVCPSGSNRGEARHCLFCQIEKRANSLWLELGMRSEDCGRSSRSVSNTECLPVLVFSGSEDSPVRSMNTFARQRKFHSA</sequence>
<keyword evidence="2" id="KW-1185">Reference proteome</keyword>
<organism evidence="1 2">
    <name type="scientific">Batillaria attramentaria</name>
    <dbReference type="NCBI Taxonomy" id="370345"/>
    <lineage>
        <taxon>Eukaryota</taxon>
        <taxon>Metazoa</taxon>
        <taxon>Spiralia</taxon>
        <taxon>Lophotrochozoa</taxon>
        <taxon>Mollusca</taxon>
        <taxon>Gastropoda</taxon>
        <taxon>Caenogastropoda</taxon>
        <taxon>Sorbeoconcha</taxon>
        <taxon>Cerithioidea</taxon>
        <taxon>Batillariidae</taxon>
        <taxon>Batillaria</taxon>
    </lineage>
</organism>
<dbReference type="AlphaFoldDB" id="A0ABD0M957"/>
<dbReference type="Proteomes" id="UP001519460">
    <property type="component" value="Unassembled WGS sequence"/>
</dbReference>
<gene>
    <name evidence="1" type="ORF">BaRGS_00000026</name>
</gene>
<dbReference type="EMBL" id="JACVVK020000001">
    <property type="protein sequence ID" value="KAK7508460.1"/>
    <property type="molecule type" value="Genomic_DNA"/>
</dbReference>
<accession>A0ABD0M957</accession>
<evidence type="ECO:0000313" key="2">
    <source>
        <dbReference type="Proteomes" id="UP001519460"/>
    </source>
</evidence>
<protein>
    <submittedName>
        <fullName evidence="1">Uncharacterized protein</fullName>
    </submittedName>
</protein>